<evidence type="ECO:0000259" key="8">
    <source>
        <dbReference type="Pfam" id="PF08281"/>
    </source>
</evidence>
<evidence type="ECO:0000313" key="10">
    <source>
        <dbReference type="Proteomes" id="UP000697710"/>
    </source>
</evidence>
<dbReference type="InterPro" id="IPR013249">
    <property type="entry name" value="RNA_pol_sigma70_r4_t2"/>
</dbReference>
<dbReference type="GO" id="GO:0003677">
    <property type="term" value="F:DNA binding"/>
    <property type="evidence" value="ECO:0007669"/>
    <property type="project" value="UniProtKB-KW"/>
</dbReference>
<accession>A0A956M448</accession>
<dbReference type="Pfam" id="PF04542">
    <property type="entry name" value="Sigma70_r2"/>
    <property type="match status" value="1"/>
</dbReference>
<dbReference type="EMBL" id="JAGQHR010000722">
    <property type="protein sequence ID" value="MCA9729501.1"/>
    <property type="molecule type" value="Genomic_DNA"/>
</dbReference>
<comment type="caution">
    <text evidence="9">The sequence shown here is derived from an EMBL/GenBank/DDBJ whole genome shotgun (WGS) entry which is preliminary data.</text>
</comment>
<name>A0A956M448_UNCEI</name>
<comment type="similarity">
    <text evidence="1 6">Belongs to the sigma-70 factor family. ECF subfamily.</text>
</comment>
<dbReference type="InterPro" id="IPR036388">
    <property type="entry name" value="WH-like_DNA-bd_sf"/>
</dbReference>
<feature type="domain" description="RNA polymerase sigma-70 region 2" evidence="7">
    <location>
        <begin position="29"/>
        <end position="88"/>
    </location>
</feature>
<dbReference type="InterPro" id="IPR000838">
    <property type="entry name" value="RNA_pol_sigma70_ECF_CS"/>
</dbReference>
<dbReference type="NCBIfam" id="TIGR02937">
    <property type="entry name" value="sigma70-ECF"/>
    <property type="match status" value="1"/>
</dbReference>
<evidence type="ECO:0000259" key="7">
    <source>
        <dbReference type="Pfam" id="PF04542"/>
    </source>
</evidence>
<evidence type="ECO:0000256" key="6">
    <source>
        <dbReference type="RuleBase" id="RU000716"/>
    </source>
</evidence>
<feature type="domain" description="RNA polymerase sigma factor 70 region 4 type 2" evidence="8">
    <location>
        <begin position="128"/>
        <end position="179"/>
    </location>
</feature>
<keyword evidence="3 6" id="KW-0731">Sigma factor</keyword>
<dbReference type="Gene3D" id="1.10.10.10">
    <property type="entry name" value="Winged helix-like DNA-binding domain superfamily/Winged helix DNA-binding domain"/>
    <property type="match status" value="1"/>
</dbReference>
<dbReference type="InterPro" id="IPR014284">
    <property type="entry name" value="RNA_pol_sigma-70_dom"/>
</dbReference>
<dbReference type="GO" id="GO:0016987">
    <property type="term" value="F:sigma factor activity"/>
    <property type="evidence" value="ECO:0007669"/>
    <property type="project" value="UniProtKB-KW"/>
</dbReference>
<dbReference type="SUPFAM" id="SSF88659">
    <property type="entry name" value="Sigma3 and sigma4 domains of RNA polymerase sigma factors"/>
    <property type="match status" value="1"/>
</dbReference>
<organism evidence="9 10">
    <name type="scientific">Eiseniibacteriota bacterium</name>
    <dbReference type="NCBI Taxonomy" id="2212470"/>
    <lineage>
        <taxon>Bacteria</taxon>
        <taxon>Candidatus Eiseniibacteriota</taxon>
    </lineage>
</organism>
<dbReference type="SUPFAM" id="SSF88946">
    <property type="entry name" value="Sigma2 domain of RNA polymerase sigma factors"/>
    <property type="match status" value="1"/>
</dbReference>
<dbReference type="InterPro" id="IPR039425">
    <property type="entry name" value="RNA_pol_sigma-70-like"/>
</dbReference>
<dbReference type="CDD" id="cd06171">
    <property type="entry name" value="Sigma70_r4"/>
    <property type="match status" value="1"/>
</dbReference>
<dbReference type="AlphaFoldDB" id="A0A956M448"/>
<dbReference type="InterPro" id="IPR013325">
    <property type="entry name" value="RNA_pol_sigma_r2"/>
</dbReference>
<dbReference type="InterPro" id="IPR007627">
    <property type="entry name" value="RNA_pol_sigma70_r2"/>
</dbReference>
<dbReference type="Gene3D" id="1.10.1740.10">
    <property type="match status" value="1"/>
</dbReference>
<reference evidence="9" key="2">
    <citation type="journal article" date="2021" name="Microbiome">
        <title>Successional dynamics and alternative stable states in a saline activated sludge microbial community over 9 years.</title>
        <authorList>
            <person name="Wang Y."/>
            <person name="Ye J."/>
            <person name="Ju F."/>
            <person name="Liu L."/>
            <person name="Boyd J.A."/>
            <person name="Deng Y."/>
            <person name="Parks D.H."/>
            <person name="Jiang X."/>
            <person name="Yin X."/>
            <person name="Woodcroft B.J."/>
            <person name="Tyson G.W."/>
            <person name="Hugenholtz P."/>
            <person name="Polz M.F."/>
            <person name="Zhang T."/>
        </authorList>
    </citation>
    <scope>NUCLEOTIDE SEQUENCE</scope>
    <source>
        <strain evidence="9">HKST-UBA01</strain>
    </source>
</reference>
<dbReference type="PANTHER" id="PTHR43133:SF51">
    <property type="entry name" value="RNA POLYMERASE SIGMA FACTOR"/>
    <property type="match status" value="1"/>
</dbReference>
<evidence type="ECO:0000256" key="5">
    <source>
        <dbReference type="ARBA" id="ARBA00023163"/>
    </source>
</evidence>
<dbReference type="PROSITE" id="PS01063">
    <property type="entry name" value="SIGMA70_ECF"/>
    <property type="match status" value="1"/>
</dbReference>
<evidence type="ECO:0000313" key="9">
    <source>
        <dbReference type="EMBL" id="MCA9729501.1"/>
    </source>
</evidence>
<dbReference type="Pfam" id="PF08281">
    <property type="entry name" value="Sigma70_r4_2"/>
    <property type="match status" value="1"/>
</dbReference>
<gene>
    <name evidence="9" type="ORF">KC729_17575</name>
</gene>
<dbReference type="InterPro" id="IPR013324">
    <property type="entry name" value="RNA_pol_sigma_r3/r4-like"/>
</dbReference>
<keyword evidence="5 6" id="KW-0804">Transcription</keyword>
<protein>
    <recommendedName>
        <fullName evidence="6">RNA polymerase sigma factor</fullName>
    </recommendedName>
</protein>
<keyword evidence="4 6" id="KW-0238">DNA-binding</keyword>
<evidence type="ECO:0000256" key="1">
    <source>
        <dbReference type="ARBA" id="ARBA00010641"/>
    </source>
</evidence>
<reference evidence="9" key="1">
    <citation type="submission" date="2020-04" db="EMBL/GenBank/DDBJ databases">
        <authorList>
            <person name="Zhang T."/>
        </authorList>
    </citation>
    <scope>NUCLEOTIDE SEQUENCE</scope>
    <source>
        <strain evidence="9">HKST-UBA01</strain>
    </source>
</reference>
<proteinExistence type="inferred from homology"/>
<evidence type="ECO:0000256" key="2">
    <source>
        <dbReference type="ARBA" id="ARBA00023015"/>
    </source>
</evidence>
<sequence length="200" mass="22790">MEEERELLAQAKDGDREAFWELASPSVDPIYRLALRLMRSEEDAEDVLQETFLKALDRIQDFEGKSRFNTWLHRIAVNQGLMKLRKRRSDVFSVDAPTTGQNGEERSYELVDFSESALDGVVEGETRDVLEKALAELPIDLRTVVVMRDINHLSNAETAQALELPIGAVKWRLHRGRTLLRDRLSSYFQERVGSQGGGES</sequence>
<dbReference type="PANTHER" id="PTHR43133">
    <property type="entry name" value="RNA POLYMERASE ECF-TYPE SIGMA FACTO"/>
    <property type="match status" value="1"/>
</dbReference>
<dbReference type="Proteomes" id="UP000697710">
    <property type="component" value="Unassembled WGS sequence"/>
</dbReference>
<dbReference type="GO" id="GO:0006352">
    <property type="term" value="P:DNA-templated transcription initiation"/>
    <property type="evidence" value="ECO:0007669"/>
    <property type="project" value="InterPro"/>
</dbReference>
<keyword evidence="2 6" id="KW-0805">Transcription regulation</keyword>
<evidence type="ECO:0000256" key="4">
    <source>
        <dbReference type="ARBA" id="ARBA00023125"/>
    </source>
</evidence>
<evidence type="ECO:0000256" key="3">
    <source>
        <dbReference type="ARBA" id="ARBA00023082"/>
    </source>
</evidence>